<accession>A0A9X4F8I9</accession>
<dbReference type="EMBL" id="JAKNAX010000023">
    <property type="protein sequence ID" value="MDE1346809.1"/>
    <property type="molecule type" value="Genomic_DNA"/>
</dbReference>
<name>A0A9X4F8I9_9VIBR</name>
<sequence length="46" mass="5257">MVQRAEDVIFAVARMTEWVNLNAQTKTAIAYRYDPNFCTMVQSSAD</sequence>
<dbReference type="Proteomes" id="UP001140978">
    <property type="component" value="Unassembled WGS sequence"/>
</dbReference>
<protein>
    <submittedName>
        <fullName evidence="1">Uncharacterized protein</fullName>
    </submittedName>
</protein>
<proteinExistence type="predicted"/>
<comment type="caution">
    <text evidence="1">The sequence shown here is derived from an EMBL/GenBank/DDBJ whole genome shotgun (WGS) entry which is preliminary data.</text>
</comment>
<reference evidence="1" key="1">
    <citation type="submission" date="2022-02" db="EMBL/GenBank/DDBJ databases">
        <title>Emergence and expansion in Europe of a Vibrio aestuarianus clonal complex pathogenic for oysters.</title>
        <authorList>
            <person name="Mesnil A."/>
            <person name="Travers M.-A."/>
        </authorList>
    </citation>
    <scope>NUCLEOTIDE SEQUENCE</scope>
    <source>
        <strain evidence="1">19_064_15T1</strain>
    </source>
</reference>
<dbReference type="AlphaFoldDB" id="A0A9X4F8I9"/>
<evidence type="ECO:0000313" key="2">
    <source>
        <dbReference type="Proteomes" id="UP001140978"/>
    </source>
</evidence>
<organism evidence="1 2">
    <name type="scientific">Vibrio aestuarianus</name>
    <dbReference type="NCBI Taxonomy" id="28171"/>
    <lineage>
        <taxon>Bacteria</taxon>
        <taxon>Pseudomonadati</taxon>
        <taxon>Pseudomonadota</taxon>
        <taxon>Gammaproteobacteria</taxon>
        <taxon>Vibrionales</taxon>
        <taxon>Vibrionaceae</taxon>
        <taxon>Vibrio</taxon>
    </lineage>
</organism>
<gene>
    <name evidence="1" type="ORF">L9X51_10240</name>
</gene>
<evidence type="ECO:0000313" key="1">
    <source>
        <dbReference type="EMBL" id="MDE1346809.1"/>
    </source>
</evidence>